<sequence length="108" mass="12322">MAPIKGRRTNPSHFLDPGRTVILVKSIKGRCLTAHAGLQMYCNVINVDVSNVKIFHCVNKLDDVLLLHLTPKIRAYKSPVLKITHYTVSLKVWGNFQNFLCPQNQEFF</sequence>
<organism evidence="1 2">
    <name type="scientific">Toxocara canis</name>
    <name type="common">Canine roundworm</name>
    <dbReference type="NCBI Taxonomy" id="6265"/>
    <lineage>
        <taxon>Eukaryota</taxon>
        <taxon>Metazoa</taxon>
        <taxon>Ecdysozoa</taxon>
        <taxon>Nematoda</taxon>
        <taxon>Chromadorea</taxon>
        <taxon>Rhabditida</taxon>
        <taxon>Spirurina</taxon>
        <taxon>Ascaridomorpha</taxon>
        <taxon>Ascaridoidea</taxon>
        <taxon>Toxocaridae</taxon>
        <taxon>Toxocara</taxon>
    </lineage>
</organism>
<proteinExistence type="predicted"/>
<keyword evidence="2" id="KW-1185">Reference proteome</keyword>
<dbReference type="EMBL" id="JPKZ01001482">
    <property type="protein sequence ID" value="KHN81569.1"/>
    <property type="molecule type" value="Genomic_DNA"/>
</dbReference>
<dbReference type="AlphaFoldDB" id="A0A0B2VJJ3"/>
<evidence type="ECO:0000313" key="2">
    <source>
        <dbReference type="Proteomes" id="UP000031036"/>
    </source>
</evidence>
<evidence type="ECO:0000313" key="1">
    <source>
        <dbReference type="EMBL" id="KHN81569.1"/>
    </source>
</evidence>
<gene>
    <name evidence="1" type="ORF">Tcan_00104</name>
</gene>
<protein>
    <submittedName>
        <fullName evidence="1">Uncharacterized protein</fullName>
    </submittedName>
</protein>
<dbReference type="Proteomes" id="UP000031036">
    <property type="component" value="Unassembled WGS sequence"/>
</dbReference>
<name>A0A0B2VJJ3_TOXCA</name>
<comment type="caution">
    <text evidence="1">The sequence shown here is derived from an EMBL/GenBank/DDBJ whole genome shotgun (WGS) entry which is preliminary data.</text>
</comment>
<accession>A0A0B2VJJ3</accession>
<reference evidence="1 2" key="1">
    <citation type="submission" date="2014-11" db="EMBL/GenBank/DDBJ databases">
        <title>Genetic blueprint of the zoonotic pathogen Toxocara canis.</title>
        <authorList>
            <person name="Zhu X.-Q."/>
            <person name="Korhonen P.K."/>
            <person name="Cai H."/>
            <person name="Young N.D."/>
            <person name="Nejsum P."/>
            <person name="von Samson-Himmelstjerna G."/>
            <person name="Boag P.R."/>
            <person name="Tan P."/>
            <person name="Li Q."/>
            <person name="Min J."/>
            <person name="Yang Y."/>
            <person name="Wang X."/>
            <person name="Fang X."/>
            <person name="Hall R.S."/>
            <person name="Hofmann A."/>
            <person name="Sternberg P.W."/>
            <person name="Jex A.R."/>
            <person name="Gasser R.B."/>
        </authorList>
    </citation>
    <scope>NUCLEOTIDE SEQUENCE [LARGE SCALE GENOMIC DNA]</scope>
    <source>
        <strain evidence="1">PN_DK_2014</strain>
    </source>
</reference>